<dbReference type="PROSITE" id="PS50088">
    <property type="entry name" value="ANK_REPEAT"/>
    <property type="match status" value="1"/>
</dbReference>
<dbReference type="PANTHER" id="PTHR24189:SF50">
    <property type="entry name" value="ANKYRIN REPEAT AND SOCS BOX PROTEIN 2"/>
    <property type="match status" value="1"/>
</dbReference>
<dbReference type="AlphaFoldDB" id="A0A6H5IPD2"/>
<dbReference type="PANTHER" id="PTHR24189">
    <property type="entry name" value="MYOTROPHIN"/>
    <property type="match status" value="1"/>
</dbReference>
<dbReference type="SUPFAM" id="SSF48403">
    <property type="entry name" value="Ankyrin repeat"/>
    <property type="match status" value="1"/>
</dbReference>
<proteinExistence type="predicted"/>
<dbReference type="SMART" id="SM00248">
    <property type="entry name" value="ANK"/>
    <property type="match status" value="2"/>
</dbReference>
<evidence type="ECO:0000256" key="3">
    <source>
        <dbReference type="PROSITE-ProRule" id="PRU00023"/>
    </source>
</evidence>
<dbReference type="InterPro" id="IPR036770">
    <property type="entry name" value="Ankyrin_rpt-contain_sf"/>
</dbReference>
<keyword evidence="2 3" id="KW-0040">ANK repeat</keyword>
<dbReference type="EMBL" id="CADCXV010000917">
    <property type="protein sequence ID" value="CAB0038609.1"/>
    <property type="molecule type" value="Genomic_DNA"/>
</dbReference>
<reference evidence="4 5" key="1">
    <citation type="submission" date="2020-02" db="EMBL/GenBank/DDBJ databases">
        <authorList>
            <person name="Ferguson B K."/>
        </authorList>
    </citation>
    <scope>NUCLEOTIDE SEQUENCE [LARGE SCALE GENOMIC DNA]</scope>
</reference>
<dbReference type="Proteomes" id="UP000479190">
    <property type="component" value="Unassembled WGS sequence"/>
</dbReference>
<dbReference type="InterPro" id="IPR050745">
    <property type="entry name" value="Multifunctional_regulatory"/>
</dbReference>
<dbReference type="Gene3D" id="1.25.40.20">
    <property type="entry name" value="Ankyrin repeat-containing domain"/>
    <property type="match status" value="1"/>
</dbReference>
<evidence type="ECO:0000256" key="1">
    <source>
        <dbReference type="ARBA" id="ARBA00022737"/>
    </source>
</evidence>
<dbReference type="OrthoDB" id="6084340at2759"/>
<evidence type="ECO:0000313" key="4">
    <source>
        <dbReference type="EMBL" id="CAB0038609.1"/>
    </source>
</evidence>
<dbReference type="InterPro" id="IPR002110">
    <property type="entry name" value="Ankyrin_rpt"/>
</dbReference>
<keyword evidence="5" id="KW-1185">Reference proteome</keyword>
<dbReference type="Pfam" id="PF13857">
    <property type="entry name" value="Ank_5"/>
    <property type="match status" value="1"/>
</dbReference>
<accession>A0A6H5IPD2</accession>
<name>A0A6H5IPD2_9HYME</name>
<evidence type="ECO:0000313" key="5">
    <source>
        <dbReference type="Proteomes" id="UP000479190"/>
    </source>
</evidence>
<protein>
    <submittedName>
        <fullName evidence="4">Uncharacterized protein</fullName>
    </submittedName>
</protein>
<gene>
    <name evidence="4" type="ORF">TBRA_LOCUS10384</name>
</gene>
<feature type="repeat" description="ANK" evidence="3">
    <location>
        <begin position="201"/>
        <end position="237"/>
    </location>
</feature>
<keyword evidence="1" id="KW-0677">Repeat</keyword>
<evidence type="ECO:0000256" key="2">
    <source>
        <dbReference type="ARBA" id="ARBA00023043"/>
    </source>
</evidence>
<sequence>MRTEPRRTRIVLRVQHQASKRLEQFTISTIRGYVPSFYRYSQLKNLHKKFNWDNERERAKFLRQFSTLVVNWNGRFPNLRDIFRKEEIDRLLAESVKSDDKAILSDAIIEFVINTGYEDEPDMDEDGKLVSRRTTAIHYADKFDCFMAAFKLFKIYNRFDVNYSDESGYTHFHAACEAGLDEFVEKFLEHGHDPNCLVTETGDSPLHLTPAASFIIMKKKIVQKLLESGANPNLVNKDGLTPLHVLCKTPRKL</sequence>
<organism evidence="4 5">
    <name type="scientific">Trichogramma brassicae</name>
    <dbReference type="NCBI Taxonomy" id="86971"/>
    <lineage>
        <taxon>Eukaryota</taxon>
        <taxon>Metazoa</taxon>
        <taxon>Ecdysozoa</taxon>
        <taxon>Arthropoda</taxon>
        <taxon>Hexapoda</taxon>
        <taxon>Insecta</taxon>
        <taxon>Pterygota</taxon>
        <taxon>Neoptera</taxon>
        <taxon>Endopterygota</taxon>
        <taxon>Hymenoptera</taxon>
        <taxon>Apocrita</taxon>
        <taxon>Proctotrupomorpha</taxon>
        <taxon>Chalcidoidea</taxon>
        <taxon>Trichogrammatidae</taxon>
        <taxon>Trichogramma</taxon>
    </lineage>
</organism>